<dbReference type="Pfam" id="PF03876">
    <property type="entry name" value="SHS2_Rpb7-N"/>
    <property type="match status" value="1"/>
</dbReference>
<keyword evidence="7" id="KW-0804">Transcription</keyword>
<protein>
    <recommendedName>
        <fullName evidence="11">DNA-directed RNA polymerase III subunit RPC8</fullName>
    </recommendedName>
    <alternativeName>
        <fullName evidence="13">DNA-directed RNA polymerase III subunit H</fullName>
    </alternativeName>
    <alternativeName>
        <fullName evidence="12">DNA-directed RNA polymerase III subunit rpc8</fullName>
    </alternativeName>
</protein>
<dbReference type="PANTHER" id="PTHR12709">
    <property type="entry name" value="DNA-DIRECTED RNA POLYMERASE II, III"/>
    <property type="match status" value="1"/>
</dbReference>
<keyword evidence="4" id="KW-0399">Innate immunity</keyword>
<dbReference type="InterPro" id="IPR036898">
    <property type="entry name" value="RNA_pol_Rpb7-like_N_sf"/>
</dbReference>
<dbReference type="FunFam" id="3.30.1490.120:FF:000002">
    <property type="entry name" value="DNA-directed RNA polymerase III subunit RPC8"/>
    <property type="match status" value="1"/>
</dbReference>
<dbReference type="NCBIfam" id="TIGR00448">
    <property type="entry name" value="rpoE"/>
    <property type="match status" value="1"/>
</dbReference>
<evidence type="ECO:0000256" key="8">
    <source>
        <dbReference type="ARBA" id="ARBA00023242"/>
    </source>
</evidence>
<dbReference type="OrthoDB" id="10256606at2759"/>
<feature type="domain" description="RNA polymerase Rpb7-like N-terminal" evidence="15">
    <location>
        <begin position="38"/>
        <end position="94"/>
    </location>
</feature>
<dbReference type="SUPFAM" id="SSF88798">
    <property type="entry name" value="N-terminal, heterodimerisation domain of RBP7 (RpoE)"/>
    <property type="match status" value="1"/>
</dbReference>
<evidence type="ECO:0000313" key="17">
    <source>
        <dbReference type="EnsemblMetazoa" id="XP_038063452.1"/>
    </source>
</evidence>
<dbReference type="EnsemblMetazoa" id="XM_038207524.1">
    <property type="protein sequence ID" value="XP_038063452.1"/>
    <property type="gene ID" value="LOC119734175"/>
</dbReference>
<evidence type="ECO:0000256" key="3">
    <source>
        <dbReference type="ARBA" id="ARBA00022478"/>
    </source>
</evidence>
<dbReference type="PANTHER" id="PTHR12709:SF1">
    <property type="entry name" value="DNA-DIRECTED RNA POLYMERASE III SUBUNIT RPC8"/>
    <property type="match status" value="1"/>
</dbReference>
<dbReference type="Pfam" id="PF08292">
    <property type="entry name" value="RNA_pol_Rbc25"/>
    <property type="match status" value="1"/>
</dbReference>
<dbReference type="InterPro" id="IPR004519">
    <property type="entry name" value="RNAP_E/RPC8"/>
</dbReference>
<comment type="subunit">
    <text evidence="10">Component of the RNA polymerase III complex consisting of 17 subunits: a ten-subunit horseshoe-shaped catalytic core composed of POLR3A/RPC1, POLR3B/RPC2, POLR1C/RPAC1, POLR1D/RPAC2, POLR3K/RPC10, POLR2E/RPABC1, POLR2F/RPABC2, POLR2H/RPABC3, POLR2K/RPABC4 and POLR2L/RPABC5; a mobile stalk composed of two subunits POLR3H/RPC8 and CRCP/RPC9, protruding from the core and functioning primarily in transcription initiation; and additional subunits homologous to general transcription factors of the RNA polymerase II machinery, POLR3C/RPC3-POLR3F/RPC6-POLR3G/RPC7 heterotrimer required for transcription initiation and POLR3D/RPC4-POLR3E/RPC5 heterodimer involved in both transcription initiation and termination. Interacts with CRCP/RPC9. POLR3H/RPC8 and CRCP/RPC9 probably form a Pol III subcomplex.</text>
</comment>
<keyword evidence="18" id="KW-1185">Reference proteome</keyword>
<evidence type="ECO:0000256" key="10">
    <source>
        <dbReference type="ARBA" id="ARBA00062626"/>
    </source>
</evidence>
<comment type="similarity">
    <text evidence="2">Belongs to the eukaryotic RPB7/RPC8 RNA polymerase subunit family.</text>
</comment>
<evidence type="ECO:0000256" key="9">
    <source>
        <dbReference type="ARBA" id="ARBA00054245"/>
    </source>
</evidence>
<keyword evidence="6" id="KW-0051">Antiviral defense</keyword>
<accession>A0A914AIA3</accession>
<evidence type="ECO:0000256" key="5">
    <source>
        <dbReference type="ARBA" id="ARBA00022859"/>
    </source>
</evidence>
<dbReference type="GO" id="GO:0051607">
    <property type="term" value="P:defense response to virus"/>
    <property type="evidence" value="ECO:0007669"/>
    <property type="project" value="UniProtKB-KW"/>
</dbReference>
<dbReference type="GO" id="GO:0003899">
    <property type="term" value="F:DNA-directed RNA polymerase activity"/>
    <property type="evidence" value="ECO:0007669"/>
    <property type="project" value="InterPro"/>
</dbReference>
<dbReference type="FunFam" id="2.40.50.140:FF:000130">
    <property type="entry name" value="DNA-directed RNA polymerase III subunit RPC8"/>
    <property type="match status" value="1"/>
</dbReference>
<evidence type="ECO:0000256" key="14">
    <source>
        <dbReference type="SAM" id="MobiDB-lite"/>
    </source>
</evidence>
<evidence type="ECO:0000256" key="1">
    <source>
        <dbReference type="ARBA" id="ARBA00004123"/>
    </source>
</evidence>
<organism evidence="17 18">
    <name type="scientific">Patiria miniata</name>
    <name type="common">Bat star</name>
    <name type="synonym">Asterina miniata</name>
    <dbReference type="NCBI Taxonomy" id="46514"/>
    <lineage>
        <taxon>Eukaryota</taxon>
        <taxon>Metazoa</taxon>
        <taxon>Echinodermata</taxon>
        <taxon>Eleutherozoa</taxon>
        <taxon>Asterozoa</taxon>
        <taxon>Asteroidea</taxon>
        <taxon>Valvatacea</taxon>
        <taxon>Valvatida</taxon>
        <taxon>Asterinidae</taxon>
        <taxon>Patiria</taxon>
    </lineage>
</organism>
<dbReference type="AlphaFoldDB" id="A0A914AIA3"/>
<dbReference type="GO" id="GO:0005666">
    <property type="term" value="C:RNA polymerase III complex"/>
    <property type="evidence" value="ECO:0007669"/>
    <property type="project" value="TreeGrafter"/>
</dbReference>
<evidence type="ECO:0000256" key="7">
    <source>
        <dbReference type="ARBA" id="ARBA00023163"/>
    </source>
</evidence>
<feature type="domain" description="RNA polymerase III subunit Rpc25" evidence="16">
    <location>
        <begin position="113"/>
        <end position="234"/>
    </location>
</feature>
<reference evidence="17" key="1">
    <citation type="submission" date="2022-11" db="UniProtKB">
        <authorList>
            <consortium name="EnsemblMetazoa"/>
        </authorList>
    </citation>
    <scope>IDENTIFICATION</scope>
</reference>
<dbReference type="InterPro" id="IPR013238">
    <property type="entry name" value="RNA_pol_III_Rbc25"/>
</dbReference>
<dbReference type="GeneID" id="119734175"/>
<evidence type="ECO:0000259" key="16">
    <source>
        <dbReference type="Pfam" id="PF08292"/>
    </source>
</evidence>
<evidence type="ECO:0000256" key="13">
    <source>
        <dbReference type="ARBA" id="ARBA00078855"/>
    </source>
</evidence>
<keyword evidence="8" id="KW-0539">Nucleus</keyword>
<evidence type="ECO:0000256" key="2">
    <source>
        <dbReference type="ARBA" id="ARBA00009307"/>
    </source>
</evidence>
<dbReference type="RefSeq" id="XP_038063452.1">
    <property type="nucleotide sequence ID" value="XM_038207524.1"/>
</dbReference>
<evidence type="ECO:0000259" key="15">
    <source>
        <dbReference type="Pfam" id="PF03876"/>
    </source>
</evidence>
<dbReference type="InterPro" id="IPR012340">
    <property type="entry name" value="NA-bd_OB-fold"/>
</dbReference>
<name>A0A914AIA3_PATMI</name>
<dbReference type="GO" id="GO:0045087">
    <property type="term" value="P:innate immune response"/>
    <property type="evidence" value="ECO:0007669"/>
    <property type="project" value="UniProtKB-KW"/>
</dbReference>
<evidence type="ECO:0000256" key="11">
    <source>
        <dbReference type="ARBA" id="ARBA00072526"/>
    </source>
</evidence>
<dbReference type="GO" id="GO:0003677">
    <property type="term" value="F:DNA binding"/>
    <property type="evidence" value="ECO:0007669"/>
    <property type="project" value="InterPro"/>
</dbReference>
<evidence type="ECO:0000256" key="4">
    <source>
        <dbReference type="ARBA" id="ARBA00022588"/>
    </source>
</evidence>
<dbReference type="GO" id="GO:0006384">
    <property type="term" value="P:transcription initiation at RNA polymerase III promoter"/>
    <property type="evidence" value="ECO:0007669"/>
    <property type="project" value="TreeGrafter"/>
</dbReference>
<dbReference type="InterPro" id="IPR045113">
    <property type="entry name" value="Rpb7-like"/>
</dbReference>
<dbReference type="Proteomes" id="UP000887568">
    <property type="component" value="Unplaced"/>
</dbReference>
<evidence type="ECO:0000313" key="18">
    <source>
        <dbReference type="Proteomes" id="UP000887568"/>
    </source>
</evidence>
<keyword evidence="5" id="KW-0391">Immunity</keyword>
<dbReference type="SUPFAM" id="SSF50249">
    <property type="entry name" value="Nucleic acid-binding proteins"/>
    <property type="match status" value="1"/>
</dbReference>
<dbReference type="CTD" id="171568"/>
<proteinExistence type="inferred from homology"/>
<dbReference type="CDD" id="cd04330">
    <property type="entry name" value="RNAP_III_Rpc25_N"/>
    <property type="match status" value="1"/>
</dbReference>
<sequence>MLTFQIQHHGIKFRTSALDFQVTEPKLPVIMFVLAEMTDTVRIEPWLFNVKLNNAITEELNKKLANKVVHNVGLCIALHDIVKLEDSHIFPGDGASHTKVHFRYVVFRPFMDEIFVGRIRSCSREGVHVSLGFFDDVLIPPEALQQPSKFDETEQVWVWEYETEEGTHDLFMDTSEEIRFRVVDESFVDTTPVGPSDVSEPGSEIIEDNAKSKKSPYSLTGSISEPGLGLLTWWSS</sequence>
<dbReference type="InterPro" id="IPR005576">
    <property type="entry name" value="Rpb7-like_N"/>
</dbReference>
<feature type="region of interest" description="Disordered" evidence="14">
    <location>
        <begin position="191"/>
        <end position="217"/>
    </location>
</feature>
<dbReference type="Gene3D" id="2.40.50.140">
    <property type="entry name" value="Nucleic acid-binding proteins"/>
    <property type="match status" value="1"/>
</dbReference>
<dbReference type="Gene3D" id="3.30.1490.120">
    <property type="entry name" value="RNA polymerase Rpb7-like, N-terminal domain"/>
    <property type="match status" value="1"/>
</dbReference>
<evidence type="ECO:0000256" key="6">
    <source>
        <dbReference type="ARBA" id="ARBA00023118"/>
    </source>
</evidence>
<comment type="function">
    <text evidence="9">DNA-dependent RNA polymerase catalyzes the transcription of DNA into RNA using the four ribonucleoside triphosphates as substrates. Specific peripheric component of RNA polymerase III (Pol III) which synthesizes small non-coding RNAs including 5S rRNA, snRNAs, tRNAs and miRNAs from at least 500 distinct genomic loci. With CRCP/RPC9 forms a mobile stalk that protrudes from Pol III core and functions primarily in transcription initiation. Pol III plays a key role in sensing and limiting infection by intracellular bacteria and DNA viruses. Acts as nuclear and cytosolic DNA sensor involved in innate immune response. Can sense non-self dsDNA that serves as template for transcription into dsRNA. The non-self RNA polymerase III transcripts, such as Epstein-Barr virus-encoded RNAs (EBERs) induce type I interferon and NF-kappa-B through the RIG-I pathway.</text>
</comment>
<keyword evidence="3" id="KW-0240">DNA-directed RNA polymerase</keyword>
<comment type="subcellular location">
    <subcellularLocation>
        <location evidence="1">Nucleus</location>
    </subcellularLocation>
</comment>
<dbReference type="OMA" id="LGPTLWW"/>
<evidence type="ECO:0000256" key="12">
    <source>
        <dbReference type="ARBA" id="ARBA00073027"/>
    </source>
</evidence>